<evidence type="ECO:0000313" key="16">
    <source>
        <dbReference type="Proteomes" id="UP000031972"/>
    </source>
</evidence>
<keyword evidence="10 12" id="KW-0472">Membrane</keyword>
<feature type="transmembrane region" description="Helical" evidence="12">
    <location>
        <begin position="406"/>
        <end position="428"/>
    </location>
</feature>
<keyword evidence="6" id="KW-0598">Phosphotransferase system</keyword>
<dbReference type="PROSITE" id="PS51098">
    <property type="entry name" value="PTS_EIIB_TYPE_1"/>
    <property type="match status" value="1"/>
</dbReference>
<dbReference type="Gene3D" id="3.30.1360.60">
    <property type="entry name" value="Glucose permease domain IIB"/>
    <property type="match status" value="1"/>
</dbReference>
<evidence type="ECO:0000256" key="2">
    <source>
        <dbReference type="ARBA" id="ARBA00022448"/>
    </source>
</evidence>
<keyword evidence="8" id="KW-0418">Kinase</keyword>
<keyword evidence="5 15" id="KW-0808">Transferase</keyword>
<accession>A0A0C2VG90</accession>
<feature type="transmembrane region" description="Helical" evidence="12">
    <location>
        <begin position="229"/>
        <end position="249"/>
    </location>
</feature>
<feature type="transmembrane region" description="Helical" evidence="12">
    <location>
        <begin position="261"/>
        <end position="279"/>
    </location>
</feature>
<feature type="transmembrane region" description="Helical" evidence="12">
    <location>
        <begin position="448"/>
        <end position="472"/>
    </location>
</feature>
<dbReference type="GO" id="GO:0009401">
    <property type="term" value="P:phosphoenolpyruvate-dependent sugar phosphotransferase system"/>
    <property type="evidence" value="ECO:0007669"/>
    <property type="project" value="UniProtKB-KW"/>
</dbReference>
<dbReference type="NCBIfam" id="NF008236">
    <property type="entry name" value="PRK11007.1"/>
    <property type="match status" value="1"/>
</dbReference>
<evidence type="ECO:0000256" key="6">
    <source>
        <dbReference type="ARBA" id="ARBA00022683"/>
    </source>
</evidence>
<comment type="subcellular location">
    <subcellularLocation>
        <location evidence="1">Cell membrane</location>
        <topology evidence="1">Multi-pass membrane protein</topology>
    </subcellularLocation>
</comment>
<evidence type="ECO:0000313" key="15">
    <source>
        <dbReference type="EMBL" id="KIL42993.1"/>
    </source>
</evidence>
<proteinExistence type="predicted"/>
<keyword evidence="7 12" id="KW-0812">Transmembrane</keyword>
<evidence type="ECO:0000256" key="11">
    <source>
        <dbReference type="PROSITE-ProRule" id="PRU00421"/>
    </source>
</evidence>
<dbReference type="InterPro" id="IPR011296">
    <property type="entry name" value="PTS_IIBC_treh"/>
</dbReference>
<dbReference type="Proteomes" id="UP000031972">
    <property type="component" value="Unassembled WGS sequence"/>
</dbReference>
<dbReference type="Pfam" id="PF02378">
    <property type="entry name" value="PTS_EIIC"/>
    <property type="match status" value="1"/>
</dbReference>
<comment type="caution">
    <text evidence="15">The sequence shown here is derived from an EMBL/GenBank/DDBJ whole genome shotgun (WGS) entry which is preliminary data.</text>
</comment>
<dbReference type="InterPro" id="IPR018113">
    <property type="entry name" value="PTrfase_EIIB_Cys"/>
</dbReference>
<dbReference type="GO" id="GO:0008982">
    <property type="term" value="F:protein-N(PI)-phosphohistidine-sugar phosphotransferase activity"/>
    <property type="evidence" value="ECO:0007669"/>
    <property type="project" value="InterPro"/>
</dbReference>
<feature type="domain" description="PTS EIIC type-1" evidence="14">
    <location>
        <begin position="122"/>
        <end position="480"/>
    </location>
</feature>
<feature type="transmembrane region" description="Helical" evidence="12">
    <location>
        <begin position="110"/>
        <end position="131"/>
    </location>
</feature>
<dbReference type="AlphaFoldDB" id="A0A0C2VG90"/>
<dbReference type="RefSeq" id="WP_041061172.1">
    <property type="nucleotide sequence ID" value="NZ_JXRR01000022.1"/>
</dbReference>
<dbReference type="NCBIfam" id="TIGR00826">
    <property type="entry name" value="EIIB_glc"/>
    <property type="match status" value="1"/>
</dbReference>
<sequence>MSDVNRDQVRQIVEAIGGKENIDSATHCVTRLRFVLHDDSKVDKKKLEAIDLVKGSFANSGQYQVVIGQGLVDKVYKVLAEETGIQEVSKDDVKNAAAKKMNPLQRTIKLLADIFIPILPAIVTAGLLLGLNNVLTVENLFGEESLVAMYPQWADLAEVISIIASAAFNFLPALIGWSAVKRFGANPLMGIVLGLVLVHPGLLSAYAYPDAVGEGTVPTWNLFGITVEAIGYQGQVLPVLFAAYLYALIEKFLNRKVHDSIKLLVVAPVALLITALAAFIAIGPLTFAAGTAIADGVIWIFNNFGWLGGLIYGSVYGILVITGMHHTFLPVDLQLISSDINGTFLWPILALSNIAQGSAAFAIFALTFFTKKQDEKLKGLASSSGISAWLGVTEPALFGVNLRYRFPFICALIGSGIAGLLLGTNFVLANSIGVGGVPGIISIQKEFWLIFSIGMAIVIVVPFVLTLLYGLFVKKGKLED</sequence>
<feature type="transmembrane region" description="Helical" evidence="12">
    <location>
        <begin position="187"/>
        <end position="209"/>
    </location>
</feature>
<evidence type="ECO:0000256" key="9">
    <source>
        <dbReference type="ARBA" id="ARBA00022989"/>
    </source>
</evidence>
<evidence type="ECO:0000256" key="8">
    <source>
        <dbReference type="ARBA" id="ARBA00022777"/>
    </source>
</evidence>
<reference evidence="15 16" key="1">
    <citation type="submission" date="2015-01" db="EMBL/GenBank/DDBJ databases">
        <title>Jeotgalibacillus campisalis genome sequencing.</title>
        <authorList>
            <person name="Goh K.M."/>
            <person name="Chan K.-G."/>
            <person name="Yaakop A.S."/>
            <person name="Ee R."/>
            <person name="Gan H.M."/>
            <person name="Chan C.S."/>
        </authorList>
    </citation>
    <scope>NUCLEOTIDE SEQUENCE [LARGE SCALE GENOMIC DNA]</scope>
    <source>
        <strain evidence="15 16">SF-57</strain>
    </source>
</reference>
<dbReference type="InterPro" id="IPR013013">
    <property type="entry name" value="PTS_EIIC_1"/>
</dbReference>
<name>A0A0C2VG90_9BACL</name>
<dbReference type="GO" id="GO:0005886">
    <property type="term" value="C:plasma membrane"/>
    <property type="evidence" value="ECO:0007669"/>
    <property type="project" value="UniProtKB-SubCell"/>
</dbReference>
<dbReference type="InterPro" id="IPR001996">
    <property type="entry name" value="PTS_IIB_1"/>
</dbReference>
<dbReference type="PATRIC" id="fig|220754.4.peg.3410"/>
<feature type="transmembrane region" description="Helical" evidence="12">
    <location>
        <begin position="309"/>
        <end position="328"/>
    </location>
</feature>
<evidence type="ECO:0000256" key="1">
    <source>
        <dbReference type="ARBA" id="ARBA00004651"/>
    </source>
</evidence>
<dbReference type="OrthoDB" id="9769191at2"/>
<dbReference type="InterPro" id="IPR036878">
    <property type="entry name" value="Glu_permease_IIB"/>
</dbReference>
<keyword evidence="4" id="KW-0762">Sugar transport</keyword>
<feature type="active site" description="Phosphocysteine intermediate; for EIIB activity" evidence="11">
    <location>
        <position position="28"/>
    </location>
</feature>
<keyword evidence="3" id="KW-1003">Cell membrane</keyword>
<keyword evidence="2" id="KW-0813">Transport</keyword>
<feature type="transmembrane region" description="Helical" evidence="12">
    <location>
        <begin position="159"/>
        <end position="180"/>
    </location>
</feature>
<evidence type="ECO:0000259" key="14">
    <source>
        <dbReference type="PROSITE" id="PS51103"/>
    </source>
</evidence>
<evidence type="ECO:0000256" key="3">
    <source>
        <dbReference type="ARBA" id="ARBA00022475"/>
    </source>
</evidence>
<evidence type="ECO:0000256" key="12">
    <source>
        <dbReference type="SAM" id="Phobius"/>
    </source>
</evidence>
<feature type="transmembrane region" description="Helical" evidence="12">
    <location>
        <begin position="348"/>
        <end position="369"/>
    </location>
</feature>
<gene>
    <name evidence="15" type="ORF">KR50_33960</name>
</gene>
<dbReference type="GO" id="GO:0090589">
    <property type="term" value="F:protein-phosphocysteine-trehalose phosphotransferase system transporter activity"/>
    <property type="evidence" value="ECO:0007669"/>
    <property type="project" value="TreeGrafter"/>
</dbReference>
<evidence type="ECO:0000259" key="13">
    <source>
        <dbReference type="PROSITE" id="PS51098"/>
    </source>
</evidence>
<dbReference type="PROSITE" id="PS51103">
    <property type="entry name" value="PTS_EIIC_TYPE_1"/>
    <property type="match status" value="1"/>
</dbReference>
<dbReference type="EC" id="2.7.1.69" evidence="15"/>
<dbReference type="GO" id="GO:0015574">
    <property type="term" value="F:trehalose transmembrane transporter activity"/>
    <property type="evidence" value="ECO:0007669"/>
    <property type="project" value="InterPro"/>
</dbReference>
<keyword evidence="9 12" id="KW-1133">Transmembrane helix</keyword>
<dbReference type="InterPro" id="IPR003352">
    <property type="entry name" value="PTS_EIIC"/>
</dbReference>
<dbReference type="NCBIfam" id="TIGR01992">
    <property type="entry name" value="PTS-IIBC-Tre"/>
    <property type="match status" value="1"/>
</dbReference>
<organism evidence="15 16">
    <name type="scientific">Jeotgalibacillus campisalis</name>
    <dbReference type="NCBI Taxonomy" id="220754"/>
    <lineage>
        <taxon>Bacteria</taxon>
        <taxon>Bacillati</taxon>
        <taxon>Bacillota</taxon>
        <taxon>Bacilli</taxon>
        <taxon>Bacillales</taxon>
        <taxon>Caryophanaceae</taxon>
        <taxon>Jeotgalibacillus</taxon>
    </lineage>
</organism>
<feature type="domain" description="PTS EIIB type-1" evidence="13">
    <location>
        <begin position="6"/>
        <end position="89"/>
    </location>
</feature>
<dbReference type="EMBL" id="JXRR01000022">
    <property type="protein sequence ID" value="KIL42993.1"/>
    <property type="molecule type" value="Genomic_DNA"/>
</dbReference>
<dbReference type="Pfam" id="PF00367">
    <property type="entry name" value="PTS_EIIB"/>
    <property type="match status" value="1"/>
</dbReference>
<keyword evidence="16" id="KW-1185">Reference proteome</keyword>
<evidence type="ECO:0000256" key="7">
    <source>
        <dbReference type="ARBA" id="ARBA00022692"/>
    </source>
</evidence>
<dbReference type="PANTHER" id="PTHR30175:SF4">
    <property type="entry name" value="PTS SYSTEM TREHALOSE-SPECIFIC EIIBC COMPONENT"/>
    <property type="match status" value="1"/>
</dbReference>
<evidence type="ECO:0000256" key="10">
    <source>
        <dbReference type="ARBA" id="ARBA00023136"/>
    </source>
</evidence>
<protein>
    <submittedName>
        <fullName evidence="15">Trehalose permease IIC protein</fullName>
        <ecNumber evidence="15">2.7.1.69</ecNumber>
    </submittedName>
</protein>
<dbReference type="FunFam" id="3.30.1360.60:FF:000001">
    <property type="entry name" value="PTS system glucose-specific IIBC component PtsG"/>
    <property type="match status" value="1"/>
</dbReference>
<dbReference type="InterPro" id="IPR050558">
    <property type="entry name" value="PTS_Sugar-Specific_Components"/>
</dbReference>
<dbReference type="CDD" id="cd00212">
    <property type="entry name" value="PTS_IIB_glc"/>
    <property type="match status" value="1"/>
</dbReference>
<dbReference type="PROSITE" id="PS01035">
    <property type="entry name" value="PTS_EIIB_TYPE_1_CYS"/>
    <property type="match status" value="1"/>
</dbReference>
<dbReference type="PANTHER" id="PTHR30175">
    <property type="entry name" value="PHOSPHOTRANSFERASE SYSTEM TRANSPORT PROTEIN"/>
    <property type="match status" value="1"/>
</dbReference>
<dbReference type="SUPFAM" id="SSF55604">
    <property type="entry name" value="Glucose permease domain IIB"/>
    <property type="match status" value="1"/>
</dbReference>
<dbReference type="GO" id="GO:0016301">
    <property type="term" value="F:kinase activity"/>
    <property type="evidence" value="ECO:0007669"/>
    <property type="project" value="UniProtKB-KW"/>
</dbReference>
<evidence type="ECO:0000256" key="4">
    <source>
        <dbReference type="ARBA" id="ARBA00022597"/>
    </source>
</evidence>
<evidence type="ECO:0000256" key="5">
    <source>
        <dbReference type="ARBA" id="ARBA00022679"/>
    </source>
</evidence>